<organism evidence="2 3">
    <name type="scientific">Zoogloea oryzae</name>
    <dbReference type="NCBI Taxonomy" id="310767"/>
    <lineage>
        <taxon>Bacteria</taxon>
        <taxon>Pseudomonadati</taxon>
        <taxon>Pseudomonadota</taxon>
        <taxon>Betaproteobacteria</taxon>
        <taxon>Rhodocyclales</taxon>
        <taxon>Zoogloeaceae</taxon>
        <taxon>Zoogloea</taxon>
    </lineage>
</organism>
<evidence type="ECO:0000313" key="3">
    <source>
        <dbReference type="Proteomes" id="UP001157167"/>
    </source>
</evidence>
<proteinExistence type="predicted"/>
<feature type="chain" id="PRO_5046495893" evidence="1">
    <location>
        <begin position="20"/>
        <end position="271"/>
    </location>
</feature>
<evidence type="ECO:0000256" key="1">
    <source>
        <dbReference type="SAM" id="SignalP"/>
    </source>
</evidence>
<dbReference type="EMBL" id="BSPX01000041">
    <property type="protein sequence ID" value="GLT23207.1"/>
    <property type="molecule type" value="Genomic_DNA"/>
</dbReference>
<name>A0ABQ6FDA2_9RHOO</name>
<gene>
    <name evidence="2" type="ORF">GCM10007933_26700</name>
</gene>
<keyword evidence="1" id="KW-0732">Signal</keyword>
<evidence type="ECO:0000313" key="2">
    <source>
        <dbReference type="EMBL" id="GLT23207.1"/>
    </source>
</evidence>
<keyword evidence="3" id="KW-1185">Reference proteome</keyword>
<dbReference type="Proteomes" id="UP001157167">
    <property type="component" value="Unassembled WGS sequence"/>
</dbReference>
<reference evidence="3" key="1">
    <citation type="journal article" date="2019" name="Int. J. Syst. Evol. Microbiol.">
        <title>The Global Catalogue of Microorganisms (GCM) 10K type strain sequencing project: providing services to taxonomists for standard genome sequencing and annotation.</title>
        <authorList>
            <consortium name="The Broad Institute Genomics Platform"/>
            <consortium name="The Broad Institute Genome Sequencing Center for Infectious Disease"/>
            <person name="Wu L."/>
            <person name="Ma J."/>
        </authorList>
    </citation>
    <scope>NUCLEOTIDE SEQUENCE [LARGE SCALE GENOMIC DNA]</scope>
    <source>
        <strain evidence="3">NBRC 102407</strain>
    </source>
</reference>
<sequence>MTAWAACLLAASLAPDAGAQYAGSSAITTWGGQCGGSQRNWWDDMCMAWRHKMGDKGWVQWWRNFHLVQGNRYADNPPKSWGIDDTGSGIDWNDAGLMCLHGGWGSGRWTGTIYDKDPDGSCSASSSKMRLGWNSGGWMRFMHLSSCNSIRYSQRTQWFDAAQGVHVITGFHGLMYIGSSYVDEYRDLASEAMNSRGVARAWIDNMHHVDHWYNSYKTICPVAVGFGATAAAAQAIHDETYNGHWAHPTPNWMHTRWNSGCNPDDGPALPN</sequence>
<feature type="signal peptide" evidence="1">
    <location>
        <begin position="1"/>
        <end position="19"/>
    </location>
</feature>
<comment type="caution">
    <text evidence="2">The sequence shown here is derived from an EMBL/GenBank/DDBJ whole genome shotgun (WGS) entry which is preliminary data.</text>
</comment>
<accession>A0ABQ6FDA2</accession>
<protein>
    <submittedName>
        <fullName evidence="2">Uncharacterized protein</fullName>
    </submittedName>
</protein>